<evidence type="ECO:0000313" key="1">
    <source>
        <dbReference type="EMBL" id="OIQ69924.1"/>
    </source>
</evidence>
<dbReference type="AlphaFoldDB" id="A0A1J5PQS7"/>
<dbReference type="EMBL" id="MLJW01004461">
    <property type="protein sequence ID" value="OIQ69924.1"/>
    <property type="molecule type" value="Genomic_DNA"/>
</dbReference>
<accession>A0A1J5PQS7</accession>
<gene>
    <name evidence="1" type="ORF">GALL_484700</name>
</gene>
<sequence>MTGRLAALPAIGGGGHVAERQLVLRWEPSGDFKHARGVRSQQDRLTFQRRGDVADRRPDGVVKACRDGHATAEVVKLVGAVNDGALRIDTFAQTRGQIAGDDRRHHEKTERDNVGLLDDAEGIARRGEEEVVGEKGQPGGGECGPTPETRCHHDNACHEDHRQACHRKSRLCGHAKRCRRGNAEDGCNIPLWLGSGREAQFGGRLWFVRLGIRLF</sequence>
<proteinExistence type="predicted"/>
<reference evidence="1" key="1">
    <citation type="submission" date="2016-10" db="EMBL/GenBank/DDBJ databases">
        <title>Sequence of Gallionella enrichment culture.</title>
        <authorList>
            <person name="Poehlein A."/>
            <person name="Muehling M."/>
            <person name="Daniel R."/>
        </authorList>
    </citation>
    <scope>NUCLEOTIDE SEQUENCE</scope>
</reference>
<comment type="caution">
    <text evidence="1">The sequence shown here is derived from an EMBL/GenBank/DDBJ whole genome shotgun (WGS) entry which is preliminary data.</text>
</comment>
<organism evidence="1">
    <name type="scientific">mine drainage metagenome</name>
    <dbReference type="NCBI Taxonomy" id="410659"/>
    <lineage>
        <taxon>unclassified sequences</taxon>
        <taxon>metagenomes</taxon>
        <taxon>ecological metagenomes</taxon>
    </lineage>
</organism>
<protein>
    <submittedName>
        <fullName evidence="1">Uncharacterized protein</fullName>
    </submittedName>
</protein>
<name>A0A1J5PQS7_9ZZZZ</name>